<sequence length="117" mass="13726">MDFRAAENEQNIAKQRYIKCLVVHEMLCRLLFRKLVSQNLSYPILLMLTMFCTLVSIICVSFVYLPLVISVVFVSIYMHLFPIDKVNIRVSGFFFFYPNICFIGSFVLEVIMCRDMC</sequence>
<keyword evidence="1" id="KW-0472">Membrane</keyword>
<gene>
    <name evidence="2" type="ORF">CICLE_v10029606mg</name>
</gene>
<organism evidence="2 3">
    <name type="scientific">Citrus clementina</name>
    <name type="common">Clementine</name>
    <name type="synonym">Citrus deliciosa x Citrus sinensis</name>
    <dbReference type="NCBI Taxonomy" id="85681"/>
    <lineage>
        <taxon>Eukaryota</taxon>
        <taxon>Viridiplantae</taxon>
        <taxon>Streptophyta</taxon>
        <taxon>Embryophyta</taxon>
        <taxon>Tracheophyta</taxon>
        <taxon>Spermatophyta</taxon>
        <taxon>Magnoliopsida</taxon>
        <taxon>eudicotyledons</taxon>
        <taxon>Gunneridae</taxon>
        <taxon>Pentapetalae</taxon>
        <taxon>rosids</taxon>
        <taxon>malvids</taxon>
        <taxon>Sapindales</taxon>
        <taxon>Rutaceae</taxon>
        <taxon>Aurantioideae</taxon>
        <taxon>Citrus</taxon>
    </lineage>
</organism>
<keyword evidence="1" id="KW-1133">Transmembrane helix</keyword>
<dbReference type="AlphaFoldDB" id="V4SFF1"/>
<evidence type="ECO:0000313" key="3">
    <source>
        <dbReference type="Proteomes" id="UP000030687"/>
    </source>
</evidence>
<feature type="transmembrane region" description="Helical" evidence="1">
    <location>
        <begin position="44"/>
        <end position="74"/>
    </location>
</feature>
<feature type="transmembrane region" description="Helical" evidence="1">
    <location>
        <begin position="94"/>
        <end position="113"/>
    </location>
</feature>
<dbReference type="KEGG" id="cic:CICLE_v10029606mg"/>
<accession>V4SFF1</accession>
<keyword evidence="3" id="KW-1185">Reference proteome</keyword>
<keyword evidence="1" id="KW-0812">Transmembrane</keyword>
<reference evidence="2 3" key="1">
    <citation type="submission" date="2013-10" db="EMBL/GenBank/DDBJ databases">
        <authorList>
            <consortium name="International Citrus Genome Consortium"/>
            <person name="Jenkins J."/>
            <person name="Schmutz J."/>
            <person name="Prochnik S."/>
            <person name="Rokhsar D."/>
            <person name="Gmitter F."/>
            <person name="Ollitrault P."/>
            <person name="Machado M."/>
            <person name="Talon M."/>
            <person name="Wincker P."/>
            <person name="Jaillon O."/>
            <person name="Morgante M."/>
        </authorList>
    </citation>
    <scope>NUCLEOTIDE SEQUENCE</scope>
    <source>
        <strain evidence="3">cv. Clemenules</strain>
    </source>
</reference>
<name>V4SFF1_CITCL</name>
<evidence type="ECO:0000313" key="2">
    <source>
        <dbReference type="EMBL" id="ESR35716.1"/>
    </source>
</evidence>
<dbReference type="InParanoid" id="V4SFF1"/>
<evidence type="ECO:0000256" key="1">
    <source>
        <dbReference type="SAM" id="Phobius"/>
    </source>
</evidence>
<dbReference type="Gramene" id="ESR35716">
    <property type="protein sequence ID" value="ESR35716"/>
    <property type="gene ID" value="CICLE_v10029606mg"/>
</dbReference>
<dbReference type="Proteomes" id="UP000030687">
    <property type="component" value="Unassembled WGS sequence"/>
</dbReference>
<protein>
    <submittedName>
        <fullName evidence="2">Uncharacterized protein</fullName>
    </submittedName>
</protein>
<proteinExistence type="predicted"/>
<dbReference type="EMBL" id="KI536978">
    <property type="protein sequence ID" value="ESR35716.1"/>
    <property type="molecule type" value="Genomic_DNA"/>
</dbReference>